<comment type="pathway">
    <text evidence="1">Secondary metabolite biosynthesis; terpenoid biosynthesis.</text>
</comment>
<dbReference type="PANTHER" id="PTHR11947">
    <property type="entry name" value="PYRUVATE DEHYDROGENASE KINASE"/>
    <property type="match status" value="1"/>
</dbReference>
<keyword evidence="6 10" id="KW-0418">Kinase</keyword>
<evidence type="ECO:0000256" key="9">
    <source>
        <dbReference type="ARBA" id="ARBA00048201"/>
    </source>
</evidence>
<dbReference type="InterPro" id="IPR018955">
    <property type="entry name" value="BCDHK/PDK_N"/>
</dbReference>
<dbReference type="Proteomes" id="UP000321393">
    <property type="component" value="Unassembled WGS sequence"/>
</dbReference>
<dbReference type="InterPro" id="IPR036784">
    <property type="entry name" value="AK/P_DHK_N_sf"/>
</dbReference>
<dbReference type="EMBL" id="SSTE01014747">
    <property type="protein sequence ID" value="KAA0045093.1"/>
    <property type="molecule type" value="Genomic_DNA"/>
</dbReference>
<dbReference type="PROSITE" id="PS00375">
    <property type="entry name" value="UDPGT"/>
    <property type="match status" value="1"/>
</dbReference>
<keyword evidence="8 10" id="KW-0496">Mitochondrion</keyword>
<comment type="similarity">
    <text evidence="2 10">Belongs to the PDK/BCKDK protein kinase family.</text>
</comment>
<dbReference type="InterPro" id="IPR039028">
    <property type="entry name" value="BCKD/PDK"/>
</dbReference>
<evidence type="ECO:0000256" key="5">
    <source>
        <dbReference type="ARBA" id="ARBA00022741"/>
    </source>
</evidence>
<evidence type="ECO:0000256" key="10">
    <source>
        <dbReference type="RuleBase" id="RU366032"/>
    </source>
</evidence>
<reference evidence="13 14" key="1">
    <citation type="submission" date="2019-08" db="EMBL/GenBank/DDBJ databases">
        <title>Draft genome sequences of two oriental melons (Cucumis melo L. var makuwa).</title>
        <authorList>
            <person name="Kwon S.-Y."/>
        </authorList>
    </citation>
    <scope>NUCLEOTIDE SEQUENCE [LARGE SCALE GENOMIC DNA]</scope>
    <source>
        <strain evidence="14">cv. SW 3</strain>
        <tissue evidence="13">Leaf</tissue>
    </source>
</reference>
<proteinExistence type="inferred from homology"/>
<dbReference type="InterPro" id="IPR035595">
    <property type="entry name" value="UDP_glycos_trans_CS"/>
</dbReference>
<keyword evidence="13" id="KW-0670">Pyruvate</keyword>
<evidence type="ECO:0000313" key="13">
    <source>
        <dbReference type="EMBL" id="KAA0045093.1"/>
    </source>
</evidence>
<comment type="similarity">
    <text evidence="3">Belongs to the UDP-glycosyltransferase family.</text>
</comment>
<keyword evidence="11" id="KW-1133">Transmembrane helix</keyword>
<evidence type="ECO:0000313" key="14">
    <source>
        <dbReference type="Proteomes" id="UP000321393"/>
    </source>
</evidence>
<dbReference type="GO" id="GO:0008194">
    <property type="term" value="F:UDP-glycosyltransferase activity"/>
    <property type="evidence" value="ECO:0007669"/>
    <property type="project" value="InterPro"/>
</dbReference>
<organism evidence="13 14">
    <name type="scientific">Cucumis melo var. makuwa</name>
    <name type="common">Oriental melon</name>
    <dbReference type="NCBI Taxonomy" id="1194695"/>
    <lineage>
        <taxon>Eukaryota</taxon>
        <taxon>Viridiplantae</taxon>
        <taxon>Streptophyta</taxon>
        <taxon>Embryophyta</taxon>
        <taxon>Tracheophyta</taxon>
        <taxon>Spermatophyta</taxon>
        <taxon>Magnoliopsida</taxon>
        <taxon>eudicotyledons</taxon>
        <taxon>Gunneridae</taxon>
        <taxon>Pentapetalae</taxon>
        <taxon>rosids</taxon>
        <taxon>fabids</taxon>
        <taxon>Cucurbitales</taxon>
        <taxon>Cucurbitaceae</taxon>
        <taxon>Benincaseae</taxon>
        <taxon>Cucumis</taxon>
    </lineage>
</organism>
<gene>
    <name evidence="13" type="ORF">E6C27_scaffold30G00860</name>
</gene>
<dbReference type="SUPFAM" id="SSF69012">
    <property type="entry name" value="alpha-ketoacid dehydrogenase kinase, N-terminal domain"/>
    <property type="match status" value="2"/>
</dbReference>
<dbReference type="InterPro" id="IPR036890">
    <property type="entry name" value="HATPase_C_sf"/>
</dbReference>
<evidence type="ECO:0000256" key="11">
    <source>
        <dbReference type="SAM" id="Phobius"/>
    </source>
</evidence>
<dbReference type="AlphaFoldDB" id="A0A5A7TNJ6"/>
<dbReference type="Pfam" id="PF00201">
    <property type="entry name" value="UDPGT"/>
    <property type="match status" value="1"/>
</dbReference>
<dbReference type="EC" id="2.7.11.-" evidence="10"/>
<keyword evidence="4 10" id="KW-0808">Transferase</keyword>
<dbReference type="Gene3D" id="3.30.565.10">
    <property type="entry name" value="Histidine kinase-like ATPase, C-terminal domain"/>
    <property type="match status" value="1"/>
</dbReference>
<dbReference type="PANTHER" id="PTHR11947:SF3">
    <property type="entry name" value="[PYRUVATE DEHYDROGENASE (ACETYL-TRANSFERRING)] KINASE, MITOCHONDRIAL"/>
    <property type="match status" value="1"/>
</dbReference>
<dbReference type="PROSITE" id="PS50109">
    <property type="entry name" value="HIS_KIN"/>
    <property type="match status" value="1"/>
</dbReference>
<feature type="domain" description="Histidine kinase" evidence="12">
    <location>
        <begin position="280"/>
        <end position="401"/>
    </location>
</feature>
<comment type="caution">
    <text evidence="13">The sequence shown here is derived from an EMBL/GenBank/DDBJ whole genome shotgun (WGS) entry which is preliminary data.</text>
</comment>
<dbReference type="InterPro" id="IPR005467">
    <property type="entry name" value="His_kinase_dom"/>
</dbReference>
<dbReference type="GO" id="GO:0005759">
    <property type="term" value="C:mitochondrial matrix"/>
    <property type="evidence" value="ECO:0007669"/>
    <property type="project" value="UniProtKB-SubCell"/>
</dbReference>
<dbReference type="InterPro" id="IPR002213">
    <property type="entry name" value="UDP_glucos_trans"/>
</dbReference>
<keyword evidence="5 10" id="KW-0547">Nucleotide-binding</keyword>
<evidence type="ECO:0000256" key="3">
    <source>
        <dbReference type="ARBA" id="ARBA00009995"/>
    </source>
</evidence>
<dbReference type="Gene3D" id="3.40.50.2000">
    <property type="entry name" value="Glycogen Phosphorylase B"/>
    <property type="match status" value="1"/>
</dbReference>
<dbReference type="GO" id="GO:0005524">
    <property type="term" value="F:ATP binding"/>
    <property type="evidence" value="ECO:0007669"/>
    <property type="project" value="UniProtKB-UniRule"/>
</dbReference>
<feature type="transmembrane region" description="Helical" evidence="11">
    <location>
        <begin position="255"/>
        <end position="276"/>
    </location>
</feature>
<dbReference type="SUPFAM" id="SSF55874">
    <property type="entry name" value="ATPase domain of HSP90 chaperone/DNA topoisomerase II/histidine kinase"/>
    <property type="match status" value="1"/>
</dbReference>
<accession>A0A5A7TNJ6</accession>
<comment type="catalytic activity">
    <reaction evidence="9">
        <text>L-seryl-[pyruvate dehydrogenase E1 alpha subunit] + ATP = O-phospho-L-seryl-[pyruvate dehydrogenase E1 alpha subunit] + ADP + H(+)</text>
        <dbReference type="Rhea" id="RHEA:23052"/>
        <dbReference type="Rhea" id="RHEA-COMP:13689"/>
        <dbReference type="Rhea" id="RHEA-COMP:13690"/>
        <dbReference type="ChEBI" id="CHEBI:15378"/>
        <dbReference type="ChEBI" id="CHEBI:29999"/>
        <dbReference type="ChEBI" id="CHEBI:30616"/>
        <dbReference type="ChEBI" id="CHEBI:83421"/>
        <dbReference type="ChEBI" id="CHEBI:456216"/>
        <dbReference type="EC" id="2.7.11.2"/>
    </reaction>
</comment>
<dbReference type="Pfam" id="PF02518">
    <property type="entry name" value="HATPase_c"/>
    <property type="match status" value="1"/>
</dbReference>
<evidence type="ECO:0000256" key="2">
    <source>
        <dbReference type="ARBA" id="ARBA00006155"/>
    </source>
</evidence>
<dbReference type="GO" id="GO:0010906">
    <property type="term" value="P:regulation of glucose metabolic process"/>
    <property type="evidence" value="ECO:0007669"/>
    <property type="project" value="TreeGrafter"/>
</dbReference>
<dbReference type="InterPro" id="IPR003594">
    <property type="entry name" value="HATPase_dom"/>
</dbReference>
<comment type="subcellular location">
    <subcellularLocation>
        <location evidence="10">Mitochondrion matrix</location>
    </subcellularLocation>
</comment>
<keyword evidence="7 10" id="KW-0067">ATP-binding</keyword>
<name>A0A5A7TNJ6_CUCMM</name>
<evidence type="ECO:0000256" key="6">
    <source>
        <dbReference type="ARBA" id="ARBA00022777"/>
    </source>
</evidence>
<keyword evidence="11" id="KW-0812">Transmembrane</keyword>
<evidence type="ECO:0000256" key="7">
    <source>
        <dbReference type="ARBA" id="ARBA00022840"/>
    </source>
</evidence>
<dbReference type="STRING" id="1194695.A0A5A7TNJ6"/>
<sequence>MAAKKLCESFSKSLIDDVQKWGCMKQTGVSLRYMMEFGSKPTAKNLLISAQFLHKELPIRIARRAIELENLPYGLSVKPAVLKVFFFIFLLPFFFCCRLISALHLVELVRDWYLDSFRDLRSFPEIKNSDDEKEFTQMIKAIKVRHNNVVPMMALGVQQLKKGLRLNNVGYQNLHEIHQFLDRFYMSRIGIRMLIGQHVELHNPNPLPDCVGYIHTKMSPVKVAESASEDARAICLREYGSAPNIKIYGDPSFTFPQMISVLFLTYMFFFFCWYFYSYVPTHLHLMVFELVKNSLRAVQERFMDSDKVAPLVRIIVADGIEDVTIKVSDEGGGIPRSGLPKIFTYLYTTAKNPLDEHPDLGTADLVTMAGYGYGLPISRLYARYFGGDLQVISMEGYGIVIVQLNFLICLSFEMLILNRHLPSPYEHRNRCLSSPVSSGGFTRASSMSKGRCKDLPGYWSVEAVANYNPMNLVNQKLATSKSHGPSLSTFDELEAPFITDLSKNCLAWSDSQPPRSVMFVSFGSRVKLKSSQLKEFFWNGLVNSGKAFLLVLRSDALMEETGEEDEKQKELVIKRNYGNEGRWVIVNWAPQEKVLRHEAIGGFLTHSGWNSTLESVAVGVPMVCWPQIGDQPSNATWLSKVWKIGVEMEDSHDRCTAESRVRSIMEHEDKKMENAIVELAKRADDRVSKEGTSYQNLQRLIEDIKGFKLN</sequence>
<evidence type="ECO:0000256" key="4">
    <source>
        <dbReference type="ARBA" id="ARBA00022679"/>
    </source>
</evidence>
<dbReference type="CDD" id="cd03784">
    <property type="entry name" value="GT1_Gtf-like"/>
    <property type="match status" value="1"/>
</dbReference>
<dbReference type="OrthoDB" id="241648at2759"/>
<protein>
    <recommendedName>
        <fullName evidence="10">Protein-serine/threonine kinase</fullName>
        <ecNumber evidence="10">2.7.11.-</ecNumber>
    </recommendedName>
</protein>
<dbReference type="Gene3D" id="1.20.140.20">
    <property type="entry name" value="Alpha-ketoacid/pyruvate dehydrogenase kinase, N-terminal domain"/>
    <property type="match status" value="2"/>
</dbReference>
<feature type="transmembrane region" description="Helical" evidence="11">
    <location>
        <begin position="80"/>
        <end position="100"/>
    </location>
</feature>
<evidence type="ECO:0000259" key="12">
    <source>
        <dbReference type="PROSITE" id="PS50109"/>
    </source>
</evidence>
<dbReference type="SUPFAM" id="SSF53756">
    <property type="entry name" value="UDP-Glycosyltransferase/glycogen phosphorylase"/>
    <property type="match status" value="1"/>
</dbReference>
<evidence type="ECO:0000256" key="8">
    <source>
        <dbReference type="ARBA" id="ARBA00023128"/>
    </source>
</evidence>
<dbReference type="CDD" id="cd16929">
    <property type="entry name" value="HATPase_PDK-like"/>
    <property type="match status" value="1"/>
</dbReference>
<dbReference type="FunFam" id="3.40.50.2000:FF:000060">
    <property type="entry name" value="Glycosyltransferase"/>
    <property type="match status" value="1"/>
</dbReference>
<dbReference type="SMART" id="SM00387">
    <property type="entry name" value="HATPase_c"/>
    <property type="match status" value="1"/>
</dbReference>
<evidence type="ECO:0000256" key="1">
    <source>
        <dbReference type="ARBA" id="ARBA00004721"/>
    </source>
</evidence>
<keyword evidence="11" id="KW-0472">Membrane</keyword>
<dbReference type="GO" id="GO:0004740">
    <property type="term" value="F:pyruvate dehydrogenase (acetyl-transferring) kinase activity"/>
    <property type="evidence" value="ECO:0007669"/>
    <property type="project" value="UniProtKB-EC"/>
</dbReference>
<dbReference type="Pfam" id="PF10436">
    <property type="entry name" value="BCDHK_Adom3"/>
    <property type="match status" value="2"/>
</dbReference>